<reference evidence="4" key="1">
    <citation type="journal article" date="2020" name="Stud. Mycol.">
        <title>101 Dothideomycetes genomes: A test case for predicting lifestyles and emergence of pathogens.</title>
        <authorList>
            <person name="Haridas S."/>
            <person name="Albert R."/>
            <person name="Binder M."/>
            <person name="Bloem J."/>
            <person name="LaButti K."/>
            <person name="Salamov A."/>
            <person name="Andreopoulos B."/>
            <person name="Baker S."/>
            <person name="Barry K."/>
            <person name="Bills G."/>
            <person name="Bluhm B."/>
            <person name="Cannon C."/>
            <person name="Castanera R."/>
            <person name="Culley D."/>
            <person name="Daum C."/>
            <person name="Ezra D."/>
            <person name="Gonzalez J."/>
            <person name="Henrissat B."/>
            <person name="Kuo A."/>
            <person name="Liang C."/>
            <person name="Lipzen A."/>
            <person name="Lutzoni F."/>
            <person name="Magnuson J."/>
            <person name="Mondo S."/>
            <person name="Nolan M."/>
            <person name="Ohm R."/>
            <person name="Pangilinan J."/>
            <person name="Park H.-J."/>
            <person name="Ramirez L."/>
            <person name="Alfaro M."/>
            <person name="Sun H."/>
            <person name="Tritt A."/>
            <person name="Yoshinaga Y."/>
            <person name="Zwiers L.-H."/>
            <person name="Turgeon B."/>
            <person name="Goodwin S."/>
            <person name="Spatafora J."/>
            <person name="Crous P."/>
            <person name="Grigoriev I."/>
        </authorList>
    </citation>
    <scope>NUCLEOTIDE SEQUENCE [LARGE SCALE GENOMIC DNA]</scope>
    <source>
        <strain evidence="4">CBS 304.66</strain>
    </source>
</reference>
<dbReference type="GO" id="GO:0005524">
    <property type="term" value="F:ATP binding"/>
    <property type="evidence" value="ECO:0007669"/>
    <property type="project" value="InterPro"/>
</dbReference>
<dbReference type="Pfam" id="PF00069">
    <property type="entry name" value="Pkinase"/>
    <property type="match status" value="1"/>
</dbReference>
<feature type="compositionally biased region" description="Low complexity" evidence="1">
    <location>
        <begin position="101"/>
        <end position="117"/>
    </location>
</feature>
<keyword evidence="4" id="KW-1185">Reference proteome</keyword>
<protein>
    <recommendedName>
        <fullName evidence="2">Protein kinase domain-containing protein</fullName>
    </recommendedName>
</protein>
<feature type="compositionally biased region" description="Polar residues" evidence="1">
    <location>
        <begin position="36"/>
        <end position="48"/>
    </location>
</feature>
<dbReference type="EMBL" id="ML986593">
    <property type="protein sequence ID" value="KAF2267154.1"/>
    <property type="molecule type" value="Genomic_DNA"/>
</dbReference>
<feature type="domain" description="Protein kinase" evidence="2">
    <location>
        <begin position="160"/>
        <end position="414"/>
    </location>
</feature>
<feature type="compositionally biased region" description="Low complexity" evidence="1">
    <location>
        <begin position="62"/>
        <end position="76"/>
    </location>
</feature>
<sequence length="414" mass="44560">MDQPHDSQRTALPFKGHSHLYSAPIESQKSTRPHIQLQTPMSHPQSTLPVPGIGEKRPDSLRTFSSPPDSPTRTRSYTVGAEGISMQHESGAITPPPTPTRPAHSKSSSASSAYVSSLHPGDSISSTRSRRCEPSIDESERPGNAELKHFPFWLSDYQVENPRKPLGSGLWSDVYLAKPCLPTCPTSSNAAAAGPEITPPITPVKSRTSSISKARIPDLPTAYAIKIPAFKSAKLVLTQEAKILSYLSRFPDSYTHITPFYGQDTRTGALVLKALDTTLETYVSTTLNPLPEPSRATHLTAIFPSLALSLLDGLFWLHANLCVHADIKPANILLSLSPSSGTPVPVYSDFSSASLSLLPPPDPSQNSPPLGGGTWDFLDPNLLQRSSPSPSPSPESDTWALAITLLYVIIGSTH</sequence>
<evidence type="ECO:0000313" key="4">
    <source>
        <dbReference type="Proteomes" id="UP000800093"/>
    </source>
</evidence>
<dbReference type="Gene3D" id="1.10.510.10">
    <property type="entry name" value="Transferase(Phosphotransferase) domain 1"/>
    <property type="match status" value="1"/>
</dbReference>
<dbReference type="GO" id="GO:0004672">
    <property type="term" value="F:protein kinase activity"/>
    <property type="evidence" value="ECO:0007669"/>
    <property type="project" value="InterPro"/>
</dbReference>
<evidence type="ECO:0000256" key="1">
    <source>
        <dbReference type="SAM" id="MobiDB-lite"/>
    </source>
</evidence>
<evidence type="ECO:0000259" key="2">
    <source>
        <dbReference type="PROSITE" id="PS50011"/>
    </source>
</evidence>
<dbReference type="OrthoDB" id="1668230at2759"/>
<feature type="region of interest" description="Disordered" evidence="1">
    <location>
        <begin position="1"/>
        <end position="143"/>
    </location>
</feature>
<gene>
    <name evidence="3" type="ORF">CC78DRAFT_92101</name>
</gene>
<dbReference type="InterPro" id="IPR011009">
    <property type="entry name" value="Kinase-like_dom_sf"/>
</dbReference>
<accession>A0A9P4KIM6</accession>
<organism evidence="3 4">
    <name type="scientific">Lojkania enalia</name>
    <dbReference type="NCBI Taxonomy" id="147567"/>
    <lineage>
        <taxon>Eukaryota</taxon>
        <taxon>Fungi</taxon>
        <taxon>Dikarya</taxon>
        <taxon>Ascomycota</taxon>
        <taxon>Pezizomycotina</taxon>
        <taxon>Dothideomycetes</taxon>
        <taxon>Pleosporomycetidae</taxon>
        <taxon>Pleosporales</taxon>
        <taxon>Pleosporales incertae sedis</taxon>
        <taxon>Lojkania</taxon>
    </lineage>
</organism>
<dbReference type="SUPFAM" id="SSF56112">
    <property type="entry name" value="Protein kinase-like (PK-like)"/>
    <property type="match status" value="1"/>
</dbReference>
<proteinExistence type="predicted"/>
<dbReference type="Proteomes" id="UP000800093">
    <property type="component" value="Unassembled WGS sequence"/>
</dbReference>
<evidence type="ECO:0000313" key="3">
    <source>
        <dbReference type="EMBL" id="KAF2267154.1"/>
    </source>
</evidence>
<dbReference type="AlphaFoldDB" id="A0A9P4KIM6"/>
<name>A0A9P4KIM6_9PLEO</name>
<comment type="caution">
    <text evidence="3">The sequence shown here is derived from an EMBL/GenBank/DDBJ whole genome shotgun (WGS) entry which is preliminary data.</text>
</comment>
<feature type="compositionally biased region" description="Basic and acidic residues" evidence="1">
    <location>
        <begin position="130"/>
        <end position="143"/>
    </location>
</feature>
<dbReference type="PROSITE" id="PS00108">
    <property type="entry name" value="PROTEIN_KINASE_ST"/>
    <property type="match status" value="1"/>
</dbReference>
<dbReference type="PROSITE" id="PS50011">
    <property type="entry name" value="PROTEIN_KINASE_DOM"/>
    <property type="match status" value="1"/>
</dbReference>
<dbReference type="InterPro" id="IPR008271">
    <property type="entry name" value="Ser/Thr_kinase_AS"/>
</dbReference>
<dbReference type="InterPro" id="IPR000719">
    <property type="entry name" value="Prot_kinase_dom"/>
</dbReference>